<reference evidence="2" key="1">
    <citation type="submission" date="2021-07" db="EMBL/GenBank/DDBJ databases">
        <authorList>
            <person name="Catto M.A."/>
            <person name="Jacobson A."/>
            <person name="Kennedy G."/>
            <person name="Labadie P."/>
            <person name="Hunt B.G."/>
            <person name="Srinivasan R."/>
        </authorList>
    </citation>
    <scope>NUCLEOTIDE SEQUENCE</scope>
    <source>
        <strain evidence="2">PL_HMW_Pooled</strain>
        <tissue evidence="2">Head</tissue>
    </source>
</reference>
<organism evidence="2 3">
    <name type="scientific">Frankliniella fusca</name>
    <dbReference type="NCBI Taxonomy" id="407009"/>
    <lineage>
        <taxon>Eukaryota</taxon>
        <taxon>Metazoa</taxon>
        <taxon>Ecdysozoa</taxon>
        <taxon>Arthropoda</taxon>
        <taxon>Hexapoda</taxon>
        <taxon>Insecta</taxon>
        <taxon>Pterygota</taxon>
        <taxon>Neoptera</taxon>
        <taxon>Paraneoptera</taxon>
        <taxon>Thysanoptera</taxon>
        <taxon>Terebrantia</taxon>
        <taxon>Thripoidea</taxon>
        <taxon>Thripidae</taxon>
        <taxon>Frankliniella</taxon>
    </lineage>
</organism>
<dbReference type="InterPro" id="IPR052579">
    <property type="entry name" value="Zinc_finger_SWIM"/>
</dbReference>
<reference evidence="2" key="2">
    <citation type="journal article" date="2023" name="BMC Genomics">
        <title>Pest status, molecular evolution, and epigenetic factors derived from the genome assembly of Frankliniella fusca, a thysanopteran phytovirus vector.</title>
        <authorList>
            <person name="Catto M.A."/>
            <person name="Labadie P.E."/>
            <person name="Jacobson A.L."/>
            <person name="Kennedy G.G."/>
            <person name="Srinivasan R."/>
            <person name="Hunt B.G."/>
        </authorList>
    </citation>
    <scope>NUCLEOTIDE SEQUENCE</scope>
    <source>
        <strain evidence="2">PL_HMW_Pooled</strain>
    </source>
</reference>
<dbReference type="AlphaFoldDB" id="A0AAE1GZC3"/>
<evidence type="ECO:0000313" key="3">
    <source>
        <dbReference type="Proteomes" id="UP001219518"/>
    </source>
</evidence>
<dbReference type="Proteomes" id="UP001219518">
    <property type="component" value="Unassembled WGS sequence"/>
</dbReference>
<gene>
    <name evidence="2" type="ORF">KUF71_004559</name>
</gene>
<keyword evidence="3" id="KW-1185">Reference proteome</keyword>
<feature type="domain" description="ZSWIM1/3 RNaseH-like" evidence="1">
    <location>
        <begin position="170"/>
        <end position="297"/>
    </location>
</feature>
<name>A0AAE1GZC3_9NEOP</name>
<sequence length="335" mass="37529">MLWSVWKSTSVEATNKAIIKAGRTDTFPKSIGYTSLKYECVHGNDVRTGKGNKIRPKQSTIKLNCTAFLQIKCQRDGLVVSKLIETHNHERTKARFDAMSRNRGMPKETAEKAKLLMEGGVKPSVVRNILRDLGAGRVTQRDLANARAKWKREASGGATEEECFIKSLQEILDADEHAYIDVTKEDNGTLKYVFIQTSAMRKNVELYGRVILLDHSYKINKNRMPVCCMMVMDGAGSGRSAGYAFVINERATTVKEVVKCFREAITEPLAKKVKTFVIDKDPSEIAAIQAVFPDAQVQLCLFHTGKTLKEKSAKENAETLWIILSMLPQNQNTTH</sequence>
<evidence type="ECO:0000259" key="1">
    <source>
        <dbReference type="Pfam" id="PF21056"/>
    </source>
</evidence>
<evidence type="ECO:0000313" key="2">
    <source>
        <dbReference type="EMBL" id="KAK3911879.1"/>
    </source>
</evidence>
<proteinExistence type="predicted"/>
<protein>
    <submittedName>
        <fullName evidence="2">Protein FAR1-RELATED SEQUENCE 5</fullName>
    </submittedName>
</protein>
<dbReference type="EMBL" id="JAHWGI010000287">
    <property type="protein sequence ID" value="KAK3911879.1"/>
    <property type="molecule type" value="Genomic_DNA"/>
</dbReference>
<dbReference type="PANTHER" id="PTHR31569:SF4">
    <property type="entry name" value="SWIM-TYPE DOMAIN-CONTAINING PROTEIN"/>
    <property type="match status" value="1"/>
</dbReference>
<accession>A0AAE1GZC3</accession>
<comment type="caution">
    <text evidence="2">The sequence shown here is derived from an EMBL/GenBank/DDBJ whole genome shotgun (WGS) entry which is preliminary data.</text>
</comment>
<dbReference type="PANTHER" id="PTHR31569">
    <property type="entry name" value="SWIM-TYPE DOMAIN-CONTAINING PROTEIN"/>
    <property type="match status" value="1"/>
</dbReference>
<dbReference type="InterPro" id="IPR048324">
    <property type="entry name" value="ZSWIM1-3_RNaseH-like"/>
</dbReference>
<dbReference type="Pfam" id="PF21056">
    <property type="entry name" value="ZSWIM1-3_RNaseH-like"/>
    <property type="match status" value="1"/>
</dbReference>